<evidence type="ECO:0000313" key="3">
    <source>
        <dbReference type="Proteomes" id="UP001286313"/>
    </source>
</evidence>
<reference evidence="2" key="1">
    <citation type="submission" date="2023-10" db="EMBL/GenBank/DDBJ databases">
        <title>Genome assemblies of two species of porcelain crab, Petrolisthes cinctipes and Petrolisthes manimaculis (Anomura: Porcellanidae).</title>
        <authorList>
            <person name="Angst P."/>
        </authorList>
    </citation>
    <scope>NUCLEOTIDE SEQUENCE</scope>
    <source>
        <strain evidence="2">PB745_01</strain>
        <tissue evidence="2">Gill</tissue>
    </source>
</reference>
<sequence length="178" mass="19463">MKASITSETGTDEVYKPKLWCFNELKFLCEFETKRPSASTLDEVETQQESDENFDVPLPSPAAVSQLPSPAQPPIMTPTPSPTPSTSSSGASKKRKQMDVVDNVLAIAVNQLKSISDEKSSGCEIFGSMVASEISSMNNIQRQLAKKIINDVLHLGSMERLSEDHQIVCLRGSNEFLA</sequence>
<evidence type="ECO:0000313" key="2">
    <source>
        <dbReference type="EMBL" id="KAK3883113.1"/>
    </source>
</evidence>
<dbReference type="Proteomes" id="UP001286313">
    <property type="component" value="Unassembled WGS sequence"/>
</dbReference>
<dbReference type="EMBL" id="JAWQEG010001019">
    <property type="protein sequence ID" value="KAK3883113.1"/>
    <property type="molecule type" value="Genomic_DNA"/>
</dbReference>
<accession>A0AAE1G4H9</accession>
<dbReference type="PANTHER" id="PTHR21505:SF8">
    <property type="entry name" value="DPT-YFP REPRESSOR BY OVEREXPRESSION, ISOFORM D-RELATED"/>
    <property type="match status" value="1"/>
</dbReference>
<name>A0AAE1G4H9_PETCI</name>
<evidence type="ECO:0000256" key="1">
    <source>
        <dbReference type="SAM" id="MobiDB-lite"/>
    </source>
</evidence>
<feature type="compositionally biased region" description="Pro residues" evidence="1">
    <location>
        <begin position="70"/>
        <end position="83"/>
    </location>
</feature>
<organism evidence="2 3">
    <name type="scientific">Petrolisthes cinctipes</name>
    <name type="common">Flat porcelain crab</name>
    <dbReference type="NCBI Taxonomy" id="88211"/>
    <lineage>
        <taxon>Eukaryota</taxon>
        <taxon>Metazoa</taxon>
        <taxon>Ecdysozoa</taxon>
        <taxon>Arthropoda</taxon>
        <taxon>Crustacea</taxon>
        <taxon>Multicrustacea</taxon>
        <taxon>Malacostraca</taxon>
        <taxon>Eumalacostraca</taxon>
        <taxon>Eucarida</taxon>
        <taxon>Decapoda</taxon>
        <taxon>Pleocyemata</taxon>
        <taxon>Anomura</taxon>
        <taxon>Galatheoidea</taxon>
        <taxon>Porcellanidae</taxon>
        <taxon>Petrolisthes</taxon>
    </lineage>
</organism>
<feature type="region of interest" description="Disordered" evidence="1">
    <location>
        <begin position="36"/>
        <end position="97"/>
    </location>
</feature>
<keyword evidence="3" id="KW-1185">Reference proteome</keyword>
<proteinExistence type="predicted"/>
<dbReference type="PANTHER" id="PTHR21505">
    <property type="entry name" value="MADF DOMAIN-CONTAINING PROTEIN-RELATED"/>
    <property type="match status" value="1"/>
</dbReference>
<gene>
    <name evidence="2" type="ORF">Pcinc_012541</name>
</gene>
<feature type="compositionally biased region" description="Acidic residues" evidence="1">
    <location>
        <begin position="42"/>
        <end position="54"/>
    </location>
</feature>
<dbReference type="AlphaFoldDB" id="A0AAE1G4H9"/>
<comment type="caution">
    <text evidence="2">The sequence shown here is derived from an EMBL/GenBank/DDBJ whole genome shotgun (WGS) entry which is preliminary data.</text>
</comment>
<protein>
    <submittedName>
        <fullName evidence="2">Uncharacterized protein</fullName>
    </submittedName>
</protein>